<protein>
    <submittedName>
        <fullName evidence="1">Nucleotidyltransferase family protein</fullName>
    </submittedName>
</protein>
<sequence>MLNDFQQQQLVALWLSQDVERMALLTSVKSLELPQGMIAAGVIRNMVWDKLHGLSSTPFNDVDVIYFDPNAKAEDDMALEQQLKAQQPTIDWQVRNQARMHLRNGDRPYTSCQDAMSFWPEQETAVGARLNPHGEIEVISGFGLNSLLNGHITANPAREPHVFKQRMEQKRWLARWPKLSIHQ</sequence>
<dbReference type="RefSeq" id="WP_390197624.1">
    <property type="nucleotide sequence ID" value="NZ_JBHMEP010000015.1"/>
</dbReference>
<reference evidence="1 2" key="1">
    <citation type="submission" date="2024-09" db="EMBL/GenBank/DDBJ databases">
        <authorList>
            <person name="Sun Q."/>
            <person name="Mori K."/>
        </authorList>
    </citation>
    <scope>NUCLEOTIDE SEQUENCE [LARGE SCALE GENOMIC DNA]</scope>
    <source>
        <strain evidence="1 2">CECT 8064</strain>
    </source>
</reference>
<dbReference type="PANTHER" id="PTHR39166:SF1">
    <property type="entry name" value="BLL1166 PROTEIN"/>
    <property type="match status" value="1"/>
</dbReference>
<accession>A0ABV5HTS7</accession>
<keyword evidence="2" id="KW-1185">Reference proteome</keyword>
<evidence type="ECO:0000313" key="2">
    <source>
        <dbReference type="Proteomes" id="UP001589645"/>
    </source>
</evidence>
<gene>
    <name evidence="1" type="ORF">ACFFUV_22075</name>
</gene>
<name>A0ABV5HTS7_9VIBR</name>
<evidence type="ECO:0000313" key="1">
    <source>
        <dbReference type="EMBL" id="MFB9137643.1"/>
    </source>
</evidence>
<proteinExistence type="predicted"/>
<comment type="caution">
    <text evidence="1">The sequence shown here is derived from an EMBL/GenBank/DDBJ whole genome shotgun (WGS) entry which is preliminary data.</text>
</comment>
<dbReference type="EMBL" id="JBHMEP010000015">
    <property type="protein sequence ID" value="MFB9137643.1"/>
    <property type="molecule type" value="Genomic_DNA"/>
</dbReference>
<dbReference type="Pfam" id="PF06042">
    <property type="entry name" value="NTP_transf_6"/>
    <property type="match status" value="1"/>
</dbReference>
<dbReference type="Proteomes" id="UP001589645">
    <property type="component" value="Unassembled WGS sequence"/>
</dbReference>
<dbReference type="InterPro" id="IPR009267">
    <property type="entry name" value="NTP_transf_6"/>
</dbReference>
<organism evidence="1 2">
    <name type="scientific">Vibrio olivae</name>
    <dbReference type="NCBI Taxonomy" id="1243002"/>
    <lineage>
        <taxon>Bacteria</taxon>
        <taxon>Pseudomonadati</taxon>
        <taxon>Pseudomonadota</taxon>
        <taxon>Gammaproteobacteria</taxon>
        <taxon>Vibrionales</taxon>
        <taxon>Vibrionaceae</taxon>
        <taxon>Vibrio</taxon>
    </lineage>
</organism>
<dbReference type="PANTHER" id="PTHR39166">
    <property type="entry name" value="BLL1166 PROTEIN"/>
    <property type="match status" value="1"/>
</dbReference>